<dbReference type="AlphaFoldDB" id="Q47N16"/>
<dbReference type="EMBL" id="CP000088">
    <property type="protein sequence ID" value="AAZ56153.1"/>
    <property type="molecule type" value="Genomic_DNA"/>
</dbReference>
<gene>
    <name evidence="1" type="ordered locus">Tfu_2120</name>
</gene>
<dbReference type="OrthoDB" id="3210860at2"/>
<sequence length="197" mass="21236">MGHNEERRGPRNGHLLWKYEGVGEAHSSVSGGSVSARGVLYVHSAPAALCPHVEWAVAGVVGVPVKLDWEPQPAAPNTYRAELNWQGAPGLSAAIASALRGWQRLRYEITEDATPGCDGVRYSYTPTLGFFSAVTSASGEVLVSEARLRDAMERAAAQGLDLAEEIDKLLGRAWDEELEPFRYAGEGAPVRWLHATG</sequence>
<dbReference type="HOGENOM" id="CLU_114867_0_0_11"/>
<reference evidence="1" key="1">
    <citation type="submission" date="2005-07" db="EMBL/GenBank/DDBJ databases">
        <title>Complete sequence of Thermobifida fusca YX.</title>
        <authorList>
            <consortium name="US DOE Joint Genome Institute"/>
            <person name="Copeland A."/>
            <person name="Lucas S."/>
            <person name="Lapidus A."/>
            <person name="Barry K."/>
            <person name="Detter J.C."/>
            <person name="Glavina T."/>
            <person name="Hammon N."/>
            <person name="Israni S."/>
            <person name="Pitluck S."/>
            <person name="Di Bartolo G."/>
            <person name="Chain P."/>
            <person name="Schmutz J."/>
            <person name="Larimer F."/>
            <person name="Land M."/>
            <person name="Lykidis A."/>
            <person name="Richardson P."/>
        </authorList>
    </citation>
    <scope>NUCLEOTIDE SEQUENCE</scope>
    <source>
        <strain evidence="1">YX</strain>
    </source>
</reference>
<dbReference type="Pfam" id="PF11343">
    <property type="entry name" value="DUF3145"/>
    <property type="match status" value="1"/>
</dbReference>
<organism evidence="1">
    <name type="scientific">Thermobifida fusca (strain YX)</name>
    <dbReference type="NCBI Taxonomy" id="269800"/>
    <lineage>
        <taxon>Bacteria</taxon>
        <taxon>Bacillati</taxon>
        <taxon>Actinomycetota</taxon>
        <taxon>Actinomycetes</taxon>
        <taxon>Streptosporangiales</taxon>
        <taxon>Nocardiopsidaceae</taxon>
        <taxon>Thermobifida</taxon>
    </lineage>
</organism>
<evidence type="ECO:0000313" key="1">
    <source>
        <dbReference type="EMBL" id="AAZ56153.1"/>
    </source>
</evidence>
<protein>
    <recommendedName>
        <fullName evidence="2">DUF3145 domain-containing protein</fullName>
    </recommendedName>
</protein>
<name>Q47N16_THEFY</name>
<proteinExistence type="predicted"/>
<evidence type="ECO:0008006" key="2">
    <source>
        <dbReference type="Google" id="ProtNLM"/>
    </source>
</evidence>
<dbReference type="InterPro" id="IPR021491">
    <property type="entry name" value="DUF3145"/>
</dbReference>
<dbReference type="STRING" id="269800.Tfu_2120"/>
<dbReference type="KEGG" id="tfu:Tfu_2120"/>
<accession>Q47N16</accession>
<dbReference type="eggNOG" id="ENOG502ZWGX">
    <property type="taxonomic scope" value="Bacteria"/>
</dbReference>